<feature type="region of interest" description="Disordered" evidence="1">
    <location>
        <begin position="654"/>
        <end position="695"/>
    </location>
</feature>
<keyword evidence="3" id="KW-0732">Signal</keyword>
<dbReference type="Proteomes" id="UP000271974">
    <property type="component" value="Unassembled WGS sequence"/>
</dbReference>
<evidence type="ECO:0000256" key="3">
    <source>
        <dbReference type="SAM" id="SignalP"/>
    </source>
</evidence>
<organism evidence="4 5">
    <name type="scientific">Elysia chlorotica</name>
    <name type="common">Eastern emerald elysia</name>
    <name type="synonym">Sea slug</name>
    <dbReference type="NCBI Taxonomy" id="188477"/>
    <lineage>
        <taxon>Eukaryota</taxon>
        <taxon>Metazoa</taxon>
        <taxon>Spiralia</taxon>
        <taxon>Lophotrochozoa</taxon>
        <taxon>Mollusca</taxon>
        <taxon>Gastropoda</taxon>
        <taxon>Heterobranchia</taxon>
        <taxon>Euthyneura</taxon>
        <taxon>Panpulmonata</taxon>
        <taxon>Sacoglossa</taxon>
        <taxon>Placobranchoidea</taxon>
        <taxon>Plakobranchidae</taxon>
        <taxon>Elysia</taxon>
    </lineage>
</organism>
<gene>
    <name evidence="4" type="ORF">EGW08_013323</name>
</gene>
<dbReference type="EMBL" id="RQTK01000482">
    <property type="protein sequence ID" value="RUS78910.1"/>
    <property type="molecule type" value="Genomic_DNA"/>
</dbReference>
<keyword evidence="2" id="KW-1133">Transmembrane helix</keyword>
<feature type="chain" id="PRO_5018531336" evidence="3">
    <location>
        <begin position="26"/>
        <end position="695"/>
    </location>
</feature>
<evidence type="ECO:0000313" key="4">
    <source>
        <dbReference type="EMBL" id="RUS78910.1"/>
    </source>
</evidence>
<sequence>MKITVRIGFVLMTLALAGFQAGVKGEQCVLYYEEGSSQSITCGTSDTFAKYGPRIEINQTFQETIYCDSNCNCHTNDPARYSPQCYKSGNRTNVTAHVNAVERSMTRVVCYRNDVALYNVYCLMRIYIKPSKPVCSDPQFVDGGSAVLLTCTSNRVFPSAFCGVVIRNETGELFQEKHRLSFNASQKSSDQYPGDFSATCDIRMQLPGVAENVYQIAAFFAAGIPEYASTAVLAGKIQLDLRATSLVNPLMTRRQVTFDPDIQELKLDIAIISNPPPYEFSLSVSQDESVTPVSVPSGQFSVEYNSDGGSDYKGTLSLAIKSAVLADHRRFSHFTFTASNGVRGASTFIDKFTYTKLDVPPTQPTCDAPVFLEDGLTALIACKADGVHPDGTCSFTPTASSPSLRILPKIETKINTSKAYPGEMEVSCELRFAAAGNGAGLYQFQVAITPSGISGNQAVVVTTPTLNIAPIRLYSPEDNHHVFKYPPAGVLSVSTHVTGNPAPNWVSLWVRKSHTSQSVPMTSREYQWTYTKLSSAASDSGVIQVEISGGLEQGEITSFTLKATNGVLDDGEFEYKFSVNDVGTNNSPQKEDDNDNLPIIVGAAAGGLALLLIIIVIIVCMRRRRSSEPDYFDRPHASPDSFYIYPNMGYEAGTGEGPYSQTSKPSMTVERPVSENSLPEYSELYDIPSTDNQRY</sequence>
<reference evidence="4 5" key="1">
    <citation type="submission" date="2019-01" db="EMBL/GenBank/DDBJ databases">
        <title>A draft genome assembly of the solar-powered sea slug Elysia chlorotica.</title>
        <authorList>
            <person name="Cai H."/>
            <person name="Li Q."/>
            <person name="Fang X."/>
            <person name="Li J."/>
            <person name="Curtis N.E."/>
            <person name="Altenburger A."/>
            <person name="Shibata T."/>
            <person name="Feng M."/>
            <person name="Maeda T."/>
            <person name="Schwartz J.A."/>
            <person name="Shigenobu S."/>
            <person name="Lundholm N."/>
            <person name="Nishiyama T."/>
            <person name="Yang H."/>
            <person name="Hasebe M."/>
            <person name="Li S."/>
            <person name="Pierce S.K."/>
            <person name="Wang J."/>
        </authorList>
    </citation>
    <scope>NUCLEOTIDE SEQUENCE [LARGE SCALE GENOMIC DNA]</scope>
    <source>
        <strain evidence="4">EC2010</strain>
        <tissue evidence="4">Whole organism of an adult</tissue>
    </source>
</reference>
<keyword evidence="2" id="KW-0812">Transmembrane</keyword>
<evidence type="ECO:0000256" key="1">
    <source>
        <dbReference type="SAM" id="MobiDB-lite"/>
    </source>
</evidence>
<dbReference type="AlphaFoldDB" id="A0A3S0ZZC6"/>
<comment type="caution">
    <text evidence="4">The sequence shown here is derived from an EMBL/GenBank/DDBJ whole genome shotgun (WGS) entry which is preliminary data.</text>
</comment>
<dbReference type="OrthoDB" id="10570630at2759"/>
<evidence type="ECO:0000313" key="5">
    <source>
        <dbReference type="Proteomes" id="UP000271974"/>
    </source>
</evidence>
<keyword evidence="5" id="KW-1185">Reference proteome</keyword>
<proteinExistence type="predicted"/>
<feature type="signal peptide" evidence="3">
    <location>
        <begin position="1"/>
        <end position="25"/>
    </location>
</feature>
<evidence type="ECO:0000256" key="2">
    <source>
        <dbReference type="SAM" id="Phobius"/>
    </source>
</evidence>
<feature type="transmembrane region" description="Helical" evidence="2">
    <location>
        <begin position="597"/>
        <end position="621"/>
    </location>
</feature>
<accession>A0A3S0ZZC6</accession>
<keyword evidence="2" id="KW-0472">Membrane</keyword>
<protein>
    <submittedName>
        <fullName evidence="4">Uncharacterized protein</fullName>
    </submittedName>
</protein>
<name>A0A3S0ZZC6_ELYCH</name>